<feature type="domain" description="CENP-V/GFA" evidence="5">
    <location>
        <begin position="1"/>
        <end position="96"/>
    </location>
</feature>
<dbReference type="RefSeq" id="XP_013263057.1">
    <property type="nucleotide sequence ID" value="XM_013407603.1"/>
</dbReference>
<dbReference type="GeneID" id="25276973"/>
<evidence type="ECO:0000256" key="1">
    <source>
        <dbReference type="ARBA" id="ARBA00005495"/>
    </source>
</evidence>
<dbReference type="EMBL" id="AMGV01000002">
    <property type="protein sequence ID" value="KEF60467.1"/>
    <property type="molecule type" value="Genomic_DNA"/>
</dbReference>
<keyword evidence="3" id="KW-0862">Zinc</keyword>
<evidence type="ECO:0000256" key="4">
    <source>
        <dbReference type="ARBA" id="ARBA00023239"/>
    </source>
</evidence>
<keyword evidence="2" id="KW-0479">Metal-binding</keyword>
<evidence type="ECO:0000256" key="2">
    <source>
        <dbReference type="ARBA" id="ARBA00022723"/>
    </source>
</evidence>
<dbReference type="VEuPathDB" id="FungiDB:A1O9_02028"/>
<dbReference type="PANTHER" id="PTHR33337:SF40">
    <property type="entry name" value="CENP-V_GFA DOMAIN-CONTAINING PROTEIN-RELATED"/>
    <property type="match status" value="1"/>
</dbReference>
<evidence type="ECO:0000313" key="7">
    <source>
        <dbReference type="Proteomes" id="UP000027920"/>
    </source>
</evidence>
<evidence type="ECO:0000256" key="3">
    <source>
        <dbReference type="ARBA" id="ARBA00022833"/>
    </source>
</evidence>
<protein>
    <recommendedName>
        <fullName evidence="5">CENP-V/GFA domain-containing protein</fullName>
    </recommendedName>
</protein>
<accession>A0A072PL35</accession>
<evidence type="ECO:0000259" key="5">
    <source>
        <dbReference type="PROSITE" id="PS51891"/>
    </source>
</evidence>
<dbReference type="Gene3D" id="3.90.1590.10">
    <property type="entry name" value="glutathione-dependent formaldehyde- activating enzyme (gfa)"/>
    <property type="match status" value="1"/>
</dbReference>
<dbReference type="PROSITE" id="PS51891">
    <property type="entry name" value="CENP_V_GFA"/>
    <property type="match status" value="1"/>
</dbReference>
<sequence>YRVAAGKPLAVNACHCGACQRVSGGPFLGFADYDSVSVSWTQPPDIWASSEFAERGYCKICGSAISMMYLFERERIGLTLGTIKEADPPIPGITYHIFLSEKAPWFVVPEDGATRQAGFGDEFQAKVDKWKMEQGTNNACRSKL</sequence>
<dbReference type="Proteomes" id="UP000027920">
    <property type="component" value="Unassembled WGS sequence"/>
</dbReference>
<keyword evidence="7" id="KW-1185">Reference proteome</keyword>
<dbReference type="InterPro" id="IPR006913">
    <property type="entry name" value="CENP-V/GFA"/>
</dbReference>
<dbReference type="SUPFAM" id="SSF51316">
    <property type="entry name" value="Mss4-like"/>
    <property type="match status" value="1"/>
</dbReference>
<organism evidence="6 7">
    <name type="scientific">Exophiala aquamarina CBS 119918</name>
    <dbReference type="NCBI Taxonomy" id="1182545"/>
    <lineage>
        <taxon>Eukaryota</taxon>
        <taxon>Fungi</taxon>
        <taxon>Dikarya</taxon>
        <taxon>Ascomycota</taxon>
        <taxon>Pezizomycotina</taxon>
        <taxon>Eurotiomycetes</taxon>
        <taxon>Chaetothyriomycetidae</taxon>
        <taxon>Chaetothyriales</taxon>
        <taxon>Herpotrichiellaceae</taxon>
        <taxon>Exophiala</taxon>
    </lineage>
</organism>
<dbReference type="OrthoDB" id="4112487at2759"/>
<comment type="caution">
    <text evidence="6">The sequence shown here is derived from an EMBL/GenBank/DDBJ whole genome shotgun (WGS) entry which is preliminary data.</text>
</comment>
<dbReference type="HOGENOM" id="CLU_055491_4_0_1"/>
<dbReference type="STRING" id="1182545.A0A072PL35"/>
<dbReference type="GO" id="GO:0016846">
    <property type="term" value="F:carbon-sulfur lyase activity"/>
    <property type="evidence" value="ECO:0007669"/>
    <property type="project" value="InterPro"/>
</dbReference>
<dbReference type="PANTHER" id="PTHR33337">
    <property type="entry name" value="GFA DOMAIN-CONTAINING PROTEIN"/>
    <property type="match status" value="1"/>
</dbReference>
<reference evidence="6 7" key="1">
    <citation type="submission" date="2013-03" db="EMBL/GenBank/DDBJ databases">
        <title>The Genome Sequence of Exophiala aquamarina CBS 119918.</title>
        <authorList>
            <consortium name="The Broad Institute Genomics Platform"/>
            <person name="Cuomo C."/>
            <person name="de Hoog S."/>
            <person name="Gorbushina A."/>
            <person name="Walker B."/>
            <person name="Young S.K."/>
            <person name="Zeng Q."/>
            <person name="Gargeya S."/>
            <person name="Fitzgerald M."/>
            <person name="Haas B."/>
            <person name="Abouelleil A."/>
            <person name="Allen A.W."/>
            <person name="Alvarado L."/>
            <person name="Arachchi H.M."/>
            <person name="Berlin A.M."/>
            <person name="Chapman S.B."/>
            <person name="Gainer-Dewar J."/>
            <person name="Goldberg J."/>
            <person name="Griggs A."/>
            <person name="Gujja S."/>
            <person name="Hansen M."/>
            <person name="Howarth C."/>
            <person name="Imamovic A."/>
            <person name="Ireland A."/>
            <person name="Larimer J."/>
            <person name="McCowan C."/>
            <person name="Murphy C."/>
            <person name="Pearson M."/>
            <person name="Poon T.W."/>
            <person name="Priest M."/>
            <person name="Roberts A."/>
            <person name="Saif S."/>
            <person name="Shea T."/>
            <person name="Sisk P."/>
            <person name="Sykes S."/>
            <person name="Wortman J."/>
            <person name="Nusbaum C."/>
            <person name="Birren B."/>
        </authorList>
    </citation>
    <scope>NUCLEOTIDE SEQUENCE [LARGE SCALE GENOMIC DNA]</scope>
    <source>
        <strain evidence="6 7">CBS 119918</strain>
    </source>
</reference>
<dbReference type="InterPro" id="IPR011057">
    <property type="entry name" value="Mss4-like_sf"/>
</dbReference>
<dbReference type="Pfam" id="PF04828">
    <property type="entry name" value="GFA"/>
    <property type="match status" value="1"/>
</dbReference>
<feature type="non-terminal residue" evidence="6">
    <location>
        <position position="1"/>
    </location>
</feature>
<evidence type="ECO:0000313" key="6">
    <source>
        <dbReference type="EMBL" id="KEF60467.1"/>
    </source>
</evidence>
<keyword evidence="4" id="KW-0456">Lyase</keyword>
<dbReference type="AlphaFoldDB" id="A0A072PL35"/>
<proteinExistence type="inferred from homology"/>
<comment type="similarity">
    <text evidence="1">Belongs to the Gfa family.</text>
</comment>
<gene>
    <name evidence="6" type="ORF">A1O9_02028</name>
</gene>
<dbReference type="GO" id="GO:0046872">
    <property type="term" value="F:metal ion binding"/>
    <property type="evidence" value="ECO:0007669"/>
    <property type="project" value="UniProtKB-KW"/>
</dbReference>
<name>A0A072PL35_9EURO</name>